<dbReference type="SUPFAM" id="SSF53383">
    <property type="entry name" value="PLP-dependent transferases"/>
    <property type="match status" value="1"/>
</dbReference>
<dbReference type="Gramene" id="CDF41127">
    <property type="protein sequence ID" value="CDF41127"/>
    <property type="gene ID" value="CHC_T00007347001"/>
</dbReference>
<evidence type="ECO:0000313" key="4">
    <source>
        <dbReference type="EMBL" id="CDF41127.1"/>
    </source>
</evidence>
<dbReference type="PANTHER" id="PTHR11773">
    <property type="entry name" value="GLYCINE DEHYDROGENASE, DECARBOXYLATING"/>
    <property type="match status" value="1"/>
</dbReference>
<evidence type="ECO:0000256" key="2">
    <source>
        <dbReference type="ARBA" id="ARBA00023002"/>
    </source>
</evidence>
<dbReference type="Gene3D" id="3.40.640.10">
    <property type="entry name" value="Type I PLP-dependent aspartate aminotransferase-like (Major domain)"/>
    <property type="match status" value="1"/>
</dbReference>
<dbReference type="GO" id="GO:0005960">
    <property type="term" value="C:glycine cleavage complex"/>
    <property type="evidence" value="ECO:0007669"/>
    <property type="project" value="TreeGrafter"/>
</dbReference>
<gene>
    <name evidence="4" type="ORF">CHC_T00007347001</name>
</gene>
<dbReference type="GO" id="GO:0004375">
    <property type="term" value="F:glycine dehydrogenase (decarboxylating) activity"/>
    <property type="evidence" value="ECO:0007669"/>
    <property type="project" value="InterPro"/>
</dbReference>
<dbReference type="InterPro" id="IPR049315">
    <property type="entry name" value="GDC-P_N"/>
</dbReference>
<dbReference type="RefSeq" id="XP_005711421.1">
    <property type="nucleotide sequence ID" value="XM_005711364.1"/>
</dbReference>
<dbReference type="Pfam" id="PF02347">
    <property type="entry name" value="GDC-P"/>
    <property type="match status" value="1"/>
</dbReference>
<dbReference type="PANTHER" id="PTHR11773:SF1">
    <property type="entry name" value="GLYCINE DEHYDROGENASE (DECARBOXYLATING), MITOCHONDRIAL"/>
    <property type="match status" value="1"/>
</dbReference>
<feature type="domain" description="Glycine cleavage system P-protein N-terminal" evidence="3">
    <location>
        <begin position="1"/>
        <end position="232"/>
    </location>
</feature>
<organism evidence="4 5">
    <name type="scientific">Chondrus crispus</name>
    <name type="common">Carrageen Irish moss</name>
    <name type="synonym">Polymorpha crispa</name>
    <dbReference type="NCBI Taxonomy" id="2769"/>
    <lineage>
        <taxon>Eukaryota</taxon>
        <taxon>Rhodophyta</taxon>
        <taxon>Florideophyceae</taxon>
        <taxon>Rhodymeniophycidae</taxon>
        <taxon>Gigartinales</taxon>
        <taxon>Gigartinaceae</taxon>
        <taxon>Chondrus</taxon>
    </lineage>
</organism>
<dbReference type="STRING" id="2769.R7QRK5"/>
<proteinExistence type="predicted"/>
<dbReference type="GeneID" id="17319098"/>
<protein>
    <recommendedName>
        <fullName evidence="3">Glycine cleavage system P-protein N-terminal domain-containing protein</fullName>
    </recommendedName>
</protein>
<dbReference type="GO" id="GO:0019464">
    <property type="term" value="P:glycine decarboxylation via glycine cleavage system"/>
    <property type="evidence" value="ECO:0007669"/>
    <property type="project" value="TreeGrafter"/>
</dbReference>
<dbReference type="InterPro" id="IPR015424">
    <property type="entry name" value="PyrdxlP-dep_Trfase"/>
</dbReference>
<evidence type="ECO:0000259" key="3">
    <source>
        <dbReference type="Pfam" id="PF02347"/>
    </source>
</evidence>
<sequence>MLAFLGLQDINQLIDQTVPSSIRNNRDLEVGPALSETEALAKLKAMASKNKLYQNHIGMGYHGTLTPHVLLRNILENPGWHTQYTPYQAEIAQGRLESLLNYQTMVADITGLPVANASLLDEATAAAEAMSMWFNIARRKKKSFFVSELVQPQTIDLVKTRAEGFGVEVIVGDHKTYDVAANKDLCGTLIQYPATDGSIDDYEPFIAASKSAGAKVVMATDLLALTTLKSPG</sequence>
<evidence type="ECO:0000256" key="1">
    <source>
        <dbReference type="ARBA" id="ARBA00022898"/>
    </source>
</evidence>
<dbReference type="KEGG" id="ccp:CHC_T00007347001"/>
<dbReference type="GO" id="GO:0016594">
    <property type="term" value="F:glycine binding"/>
    <property type="evidence" value="ECO:0007669"/>
    <property type="project" value="TreeGrafter"/>
</dbReference>
<dbReference type="InterPro" id="IPR015421">
    <property type="entry name" value="PyrdxlP-dep_Trfase_major"/>
</dbReference>
<dbReference type="OrthoDB" id="6537869at2759"/>
<name>R7QRK5_CHOCR</name>
<dbReference type="EMBL" id="HG002309">
    <property type="protein sequence ID" value="CDF41127.1"/>
    <property type="molecule type" value="Genomic_DNA"/>
</dbReference>
<accession>R7QRK5</accession>
<evidence type="ECO:0000313" key="5">
    <source>
        <dbReference type="Proteomes" id="UP000012073"/>
    </source>
</evidence>
<dbReference type="InterPro" id="IPR020581">
    <property type="entry name" value="GDC_P"/>
</dbReference>
<keyword evidence="2" id="KW-0560">Oxidoreductase</keyword>
<dbReference type="GO" id="GO:0005829">
    <property type="term" value="C:cytosol"/>
    <property type="evidence" value="ECO:0007669"/>
    <property type="project" value="TreeGrafter"/>
</dbReference>
<dbReference type="Proteomes" id="UP000012073">
    <property type="component" value="Unassembled WGS sequence"/>
</dbReference>
<dbReference type="GO" id="GO:0030170">
    <property type="term" value="F:pyridoxal phosphate binding"/>
    <property type="evidence" value="ECO:0007669"/>
    <property type="project" value="TreeGrafter"/>
</dbReference>
<dbReference type="AlphaFoldDB" id="R7QRK5"/>
<dbReference type="PhylomeDB" id="R7QRK5"/>
<reference evidence="5" key="1">
    <citation type="journal article" date="2013" name="Proc. Natl. Acad. Sci. U.S.A.">
        <title>Genome structure and metabolic features in the red seaweed Chondrus crispus shed light on evolution of the Archaeplastida.</title>
        <authorList>
            <person name="Collen J."/>
            <person name="Porcel B."/>
            <person name="Carre W."/>
            <person name="Ball S.G."/>
            <person name="Chaparro C."/>
            <person name="Tonon T."/>
            <person name="Barbeyron T."/>
            <person name="Michel G."/>
            <person name="Noel B."/>
            <person name="Valentin K."/>
            <person name="Elias M."/>
            <person name="Artiguenave F."/>
            <person name="Arun A."/>
            <person name="Aury J.M."/>
            <person name="Barbosa-Neto J.F."/>
            <person name="Bothwell J.H."/>
            <person name="Bouget F.Y."/>
            <person name="Brillet L."/>
            <person name="Cabello-Hurtado F."/>
            <person name="Capella-Gutierrez S."/>
            <person name="Charrier B."/>
            <person name="Cladiere L."/>
            <person name="Cock J.M."/>
            <person name="Coelho S.M."/>
            <person name="Colleoni C."/>
            <person name="Czjzek M."/>
            <person name="Da Silva C."/>
            <person name="Delage L."/>
            <person name="Denoeud F."/>
            <person name="Deschamps P."/>
            <person name="Dittami S.M."/>
            <person name="Gabaldon T."/>
            <person name="Gachon C.M."/>
            <person name="Groisillier A."/>
            <person name="Herve C."/>
            <person name="Jabbari K."/>
            <person name="Katinka M."/>
            <person name="Kloareg B."/>
            <person name="Kowalczyk N."/>
            <person name="Labadie K."/>
            <person name="Leblanc C."/>
            <person name="Lopez P.J."/>
            <person name="McLachlan D.H."/>
            <person name="Meslet-Cladiere L."/>
            <person name="Moustafa A."/>
            <person name="Nehr Z."/>
            <person name="Nyvall Collen P."/>
            <person name="Panaud O."/>
            <person name="Partensky F."/>
            <person name="Poulain J."/>
            <person name="Rensing S.A."/>
            <person name="Rousvoal S."/>
            <person name="Samson G."/>
            <person name="Symeonidi A."/>
            <person name="Weissenbach J."/>
            <person name="Zambounis A."/>
            <person name="Wincker P."/>
            <person name="Boyen C."/>
        </authorList>
    </citation>
    <scope>NUCLEOTIDE SEQUENCE [LARGE SCALE GENOMIC DNA]</scope>
    <source>
        <strain evidence="5">cv. Stackhouse</strain>
    </source>
</reference>
<keyword evidence="1" id="KW-0663">Pyridoxal phosphate</keyword>
<dbReference type="FunFam" id="3.40.640.10:FF:000199">
    <property type="entry name" value="Glycine dehydrogenase [decarboxylating], mitochondrial"/>
    <property type="match status" value="1"/>
</dbReference>
<keyword evidence="5" id="KW-1185">Reference proteome</keyword>